<comment type="caution">
    <text evidence="1">The sequence shown here is derived from an EMBL/GenBank/DDBJ whole genome shotgun (WGS) entry which is preliminary data.</text>
</comment>
<sequence length="89" mass="9933">MSVDVAVWPDNVTVSKWENEKVLVLTCARGLSPRRHPLSTPIRVLLLLCGSVATVPLSQRVGPWLTYIRPLSPNRQTSRCVSRHAQTLC</sequence>
<keyword evidence="2" id="KW-1185">Reference proteome</keyword>
<name>A0AAV6PC80_SOLSE</name>
<evidence type="ECO:0000313" key="2">
    <source>
        <dbReference type="Proteomes" id="UP000693946"/>
    </source>
</evidence>
<reference evidence="1 2" key="1">
    <citation type="journal article" date="2021" name="Sci. Rep.">
        <title>Chromosome anchoring in Senegalese sole (Solea senegalensis) reveals sex-associated markers and genome rearrangements in flatfish.</title>
        <authorList>
            <person name="Guerrero-Cozar I."/>
            <person name="Gomez-Garrido J."/>
            <person name="Berbel C."/>
            <person name="Martinez-Blanch J.F."/>
            <person name="Alioto T."/>
            <person name="Claros M.G."/>
            <person name="Gagnaire P.A."/>
            <person name="Manchado M."/>
        </authorList>
    </citation>
    <scope>NUCLEOTIDE SEQUENCE [LARGE SCALE GENOMIC DNA]</scope>
    <source>
        <strain evidence="1">Sse05_10M</strain>
    </source>
</reference>
<evidence type="ECO:0000313" key="1">
    <source>
        <dbReference type="EMBL" id="KAG7457404.1"/>
    </source>
</evidence>
<dbReference type="AlphaFoldDB" id="A0AAV6PC80"/>
<proteinExistence type="predicted"/>
<dbReference type="EMBL" id="JAGKHQ010001353">
    <property type="protein sequence ID" value="KAG7457404.1"/>
    <property type="molecule type" value="Genomic_DNA"/>
</dbReference>
<protein>
    <submittedName>
        <fullName evidence="1">Uncharacterized protein</fullName>
    </submittedName>
</protein>
<gene>
    <name evidence="1" type="ORF">JOB18_028813</name>
</gene>
<accession>A0AAV6PC80</accession>
<dbReference type="Proteomes" id="UP000693946">
    <property type="component" value="Unassembled WGS sequence"/>
</dbReference>
<organism evidence="1 2">
    <name type="scientific">Solea senegalensis</name>
    <name type="common">Senegalese sole</name>
    <dbReference type="NCBI Taxonomy" id="28829"/>
    <lineage>
        <taxon>Eukaryota</taxon>
        <taxon>Metazoa</taxon>
        <taxon>Chordata</taxon>
        <taxon>Craniata</taxon>
        <taxon>Vertebrata</taxon>
        <taxon>Euteleostomi</taxon>
        <taxon>Actinopterygii</taxon>
        <taxon>Neopterygii</taxon>
        <taxon>Teleostei</taxon>
        <taxon>Neoteleostei</taxon>
        <taxon>Acanthomorphata</taxon>
        <taxon>Carangaria</taxon>
        <taxon>Pleuronectiformes</taxon>
        <taxon>Pleuronectoidei</taxon>
        <taxon>Soleidae</taxon>
        <taxon>Solea</taxon>
    </lineage>
</organism>